<sequence length="376" mass="39661">MYWHASVGSCWVEPVALDEVAWDDVLWPGLAPAEEQRGEVLEVHTSTRWQAAGRELRDTGRGIHDTCQDVGVPTWLHASPSPSSLHVALGPAPRQGMDGVERMRRWCERTCSTLLNEQLAVREEDERCPHHAHGGTGKPAVEGAWEGHGGDSGGNGEVRGAGLCAKGVDGMRWNAGVARSRSGGGGPSSSCTVAGSSDDKLLGGGCGGSSGGVGVGAGVAGGTRLAGEGGVDGGEGAYHVTACGAYIILPEQRCFKGGQSQFHTLLSRYAPLQWDLVATKVAKVRTEGPVGLIRCGCVWVGDPISGGGRGRRPERCQPTDKARGPGLHAQRAGRRVQRRAPLTDVVGRKRRWHSISQLGKAVLKRSSRNLRQTDTS</sequence>
<organism evidence="2 3">
    <name type="scientific">Mycena maculata</name>
    <dbReference type="NCBI Taxonomy" id="230809"/>
    <lineage>
        <taxon>Eukaryota</taxon>
        <taxon>Fungi</taxon>
        <taxon>Dikarya</taxon>
        <taxon>Basidiomycota</taxon>
        <taxon>Agaricomycotina</taxon>
        <taxon>Agaricomycetes</taxon>
        <taxon>Agaricomycetidae</taxon>
        <taxon>Agaricales</taxon>
        <taxon>Marasmiineae</taxon>
        <taxon>Mycenaceae</taxon>
        <taxon>Mycena</taxon>
    </lineage>
</organism>
<proteinExistence type="predicted"/>
<protein>
    <submittedName>
        <fullName evidence="2">Uncharacterized protein</fullName>
    </submittedName>
</protein>
<name>A0AAD7IPA4_9AGAR</name>
<accession>A0AAD7IPA4</accession>
<evidence type="ECO:0000313" key="2">
    <source>
        <dbReference type="EMBL" id="KAJ7747625.1"/>
    </source>
</evidence>
<reference evidence="2" key="1">
    <citation type="submission" date="2023-03" db="EMBL/GenBank/DDBJ databases">
        <title>Massive genome expansion in bonnet fungi (Mycena s.s.) driven by repeated elements and novel gene families across ecological guilds.</title>
        <authorList>
            <consortium name="Lawrence Berkeley National Laboratory"/>
            <person name="Harder C.B."/>
            <person name="Miyauchi S."/>
            <person name="Viragh M."/>
            <person name="Kuo A."/>
            <person name="Thoen E."/>
            <person name="Andreopoulos B."/>
            <person name="Lu D."/>
            <person name="Skrede I."/>
            <person name="Drula E."/>
            <person name="Henrissat B."/>
            <person name="Morin E."/>
            <person name="Kohler A."/>
            <person name="Barry K."/>
            <person name="LaButti K."/>
            <person name="Morin E."/>
            <person name="Salamov A."/>
            <person name="Lipzen A."/>
            <person name="Mereny Z."/>
            <person name="Hegedus B."/>
            <person name="Baldrian P."/>
            <person name="Stursova M."/>
            <person name="Weitz H."/>
            <person name="Taylor A."/>
            <person name="Grigoriev I.V."/>
            <person name="Nagy L.G."/>
            <person name="Martin F."/>
            <person name="Kauserud H."/>
        </authorList>
    </citation>
    <scope>NUCLEOTIDE SEQUENCE</scope>
    <source>
        <strain evidence="2">CBHHK188m</strain>
    </source>
</reference>
<gene>
    <name evidence="2" type="ORF">DFH07DRAFT_775949</name>
</gene>
<dbReference type="EMBL" id="JARJLG010000093">
    <property type="protein sequence ID" value="KAJ7747625.1"/>
    <property type="molecule type" value="Genomic_DNA"/>
</dbReference>
<comment type="caution">
    <text evidence="2">The sequence shown here is derived from an EMBL/GenBank/DDBJ whole genome shotgun (WGS) entry which is preliminary data.</text>
</comment>
<dbReference type="AlphaFoldDB" id="A0AAD7IPA4"/>
<dbReference type="Proteomes" id="UP001215280">
    <property type="component" value="Unassembled WGS sequence"/>
</dbReference>
<feature type="compositionally biased region" description="Basic and acidic residues" evidence="1">
    <location>
        <begin position="311"/>
        <end position="323"/>
    </location>
</feature>
<evidence type="ECO:0000256" key="1">
    <source>
        <dbReference type="SAM" id="MobiDB-lite"/>
    </source>
</evidence>
<feature type="region of interest" description="Disordered" evidence="1">
    <location>
        <begin position="306"/>
        <end position="339"/>
    </location>
</feature>
<keyword evidence="3" id="KW-1185">Reference proteome</keyword>
<feature type="region of interest" description="Disordered" evidence="1">
    <location>
        <begin position="129"/>
        <end position="153"/>
    </location>
</feature>
<evidence type="ECO:0000313" key="3">
    <source>
        <dbReference type="Proteomes" id="UP001215280"/>
    </source>
</evidence>